<accession>A0AA92TN45</accession>
<proteinExistence type="predicted"/>
<name>A0AA92TN45_9BACT</name>
<dbReference type="EMBL" id="QRVN01000004">
    <property type="protein sequence ID" value="RGS48271.1"/>
    <property type="molecule type" value="Genomic_DNA"/>
</dbReference>
<organism evidence="1 2">
    <name type="scientific">Segatella copri</name>
    <dbReference type="NCBI Taxonomy" id="165179"/>
    <lineage>
        <taxon>Bacteria</taxon>
        <taxon>Pseudomonadati</taxon>
        <taxon>Bacteroidota</taxon>
        <taxon>Bacteroidia</taxon>
        <taxon>Bacteroidales</taxon>
        <taxon>Prevotellaceae</taxon>
        <taxon>Segatella</taxon>
    </lineage>
</organism>
<dbReference type="InterPro" id="IPR039498">
    <property type="entry name" value="NTP_transf_5"/>
</dbReference>
<reference evidence="1 2" key="1">
    <citation type="submission" date="2018-08" db="EMBL/GenBank/DDBJ databases">
        <title>A genome reference for cultivated species of the human gut microbiota.</title>
        <authorList>
            <person name="Zou Y."/>
            <person name="Xue W."/>
            <person name="Luo G."/>
        </authorList>
    </citation>
    <scope>NUCLEOTIDE SEQUENCE [LARGE SCALE GENOMIC DNA]</scope>
    <source>
        <strain evidence="1 2">AF22-1</strain>
    </source>
</reference>
<dbReference type="AlphaFoldDB" id="A0AA92TN45"/>
<evidence type="ECO:0000313" key="1">
    <source>
        <dbReference type="EMBL" id="RGS48271.1"/>
    </source>
</evidence>
<evidence type="ECO:0008006" key="3">
    <source>
        <dbReference type="Google" id="ProtNLM"/>
    </source>
</evidence>
<dbReference type="Proteomes" id="UP000286113">
    <property type="component" value="Unassembled WGS sequence"/>
</dbReference>
<dbReference type="Pfam" id="PF14907">
    <property type="entry name" value="NTP_transf_5"/>
    <property type="match status" value="1"/>
</dbReference>
<gene>
    <name evidence="1" type="ORF">DWX90_03565</name>
</gene>
<comment type="caution">
    <text evidence="1">The sequence shown here is derived from an EMBL/GenBank/DDBJ whole genome shotgun (WGS) entry which is preliminary data.</text>
</comment>
<protein>
    <recommendedName>
        <fullName evidence="3">Nucleotidyltransferase family protein</fullName>
    </recommendedName>
</protein>
<evidence type="ECO:0000313" key="2">
    <source>
        <dbReference type="Proteomes" id="UP000286113"/>
    </source>
</evidence>
<sequence>MLKQQKIFFDFLRFCIGSAKDIPDSLKEADWQEIYAIAQKQALLGVLFHGIQRLPKELAPEQKLLMQWMVMSEQIRKQNIRLFLDSVKICQNFENEGFANCILKGQGNALLYPDPYMRTPGDIDIYLEGGRKRVMEYVNKVCPNQVIRYHHVDFPVMKAAIEVHFTPSYMFYPIHNSRMQKWFKEVMDLQCSNVVTLPDGYGEITVPTMNFNVIYILSHLYRHIFTEGIGLRQLLDYYFVLVKWHSDLTNLTDSNKSLSQMTQINTYLDTLRHELKYLGLWKFAQAVMYVLHEVFGLSEDRMIAPMDEREGWFLLDEIMRGGNFGQYDDRMGSKVGECKIHRYFRMNLRNLRFVKHYPTEALSEPLFRTWFALWKKIHGIK</sequence>